<dbReference type="PANTHER" id="PTHR43046">
    <property type="entry name" value="GDP-MANNOSE MANNOSYL HYDROLASE"/>
    <property type="match status" value="1"/>
</dbReference>
<evidence type="ECO:0000313" key="5">
    <source>
        <dbReference type="Proteomes" id="UP000198145"/>
    </source>
</evidence>
<evidence type="ECO:0000256" key="2">
    <source>
        <dbReference type="ARBA" id="ARBA00022801"/>
    </source>
</evidence>
<evidence type="ECO:0000256" key="1">
    <source>
        <dbReference type="ARBA" id="ARBA00001946"/>
    </source>
</evidence>
<gene>
    <name evidence="4" type="ORF">CEG18_14005</name>
</gene>
<feature type="domain" description="Nudix hydrolase" evidence="3">
    <location>
        <begin position="4"/>
        <end position="131"/>
    </location>
</feature>
<dbReference type="InterPro" id="IPR020084">
    <property type="entry name" value="NUDIX_hydrolase_CS"/>
</dbReference>
<protein>
    <submittedName>
        <fullName evidence="4">NUDIX hydrolase</fullName>
    </submittedName>
</protein>
<dbReference type="AlphaFoldDB" id="A0A2D0AF15"/>
<organism evidence="4 5">
    <name type="scientific">Pseudomonas nitroreducens</name>
    <dbReference type="NCBI Taxonomy" id="46680"/>
    <lineage>
        <taxon>Bacteria</taxon>
        <taxon>Pseudomonadati</taxon>
        <taxon>Pseudomonadota</taxon>
        <taxon>Gammaproteobacteria</taxon>
        <taxon>Pseudomonadales</taxon>
        <taxon>Pseudomonadaceae</taxon>
        <taxon>Pseudomonas</taxon>
    </lineage>
</organism>
<dbReference type="Gene3D" id="3.90.79.10">
    <property type="entry name" value="Nucleoside Triphosphate Pyrophosphohydrolase"/>
    <property type="match status" value="1"/>
</dbReference>
<sequence length="134" mass="14494">MTTTIRIAAACLLDQAGRLLLVRKRGTQAFMLPGGKHEPGETSLQALLRELGEELDLHLATSALTPLGHFQADAANEPDMRVDAQVYVAALPHPVQPAAELEELAWLDPAGDYPHNLAPLLREQVLPALLAHLD</sequence>
<dbReference type="PROSITE" id="PS00893">
    <property type="entry name" value="NUDIX_BOX"/>
    <property type="match status" value="1"/>
</dbReference>
<dbReference type="SUPFAM" id="SSF55811">
    <property type="entry name" value="Nudix"/>
    <property type="match status" value="1"/>
</dbReference>
<dbReference type="Pfam" id="PF00293">
    <property type="entry name" value="NUDIX"/>
    <property type="match status" value="1"/>
</dbReference>
<evidence type="ECO:0000259" key="3">
    <source>
        <dbReference type="PROSITE" id="PS51462"/>
    </source>
</evidence>
<dbReference type="EMBL" id="NJBA01000004">
    <property type="protein sequence ID" value="OWP50647.1"/>
    <property type="molecule type" value="Genomic_DNA"/>
</dbReference>
<dbReference type="GO" id="GO:0016787">
    <property type="term" value="F:hydrolase activity"/>
    <property type="evidence" value="ECO:0007669"/>
    <property type="project" value="UniProtKB-KW"/>
</dbReference>
<dbReference type="CDD" id="cd04690">
    <property type="entry name" value="NUDIX_Hydrolase"/>
    <property type="match status" value="1"/>
</dbReference>
<dbReference type="eggNOG" id="COG0494">
    <property type="taxonomic scope" value="Bacteria"/>
</dbReference>
<dbReference type="InterPro" id="IPR000086">
    <property type="entry name" value="NUDIX_hydrolase_dom"/>
</dbReference>
<proteinExistence type="predicted"/>
<dbReference type="STRING" id="46680.GCA_000807755_04376"/>
<dbReference type="PANTHER" id="PTHR43046:SF2">
    <property type="entry name" value="8-OXO-DGTP DIPHOSPHATASE-RELATED"/>
    <property type="match status" value="1"/>
</dbReference>
<comment type="cofactor">
    <cofactor evidence="1">
        <name>Mg(2+)</name>
        <dbReference type="ChEBI" id="CHEBI:18420"/>
    </cofactor>
</comment>
<dbReference type="InterPro" id="IPR015797">
    <property type="entry name" value="NUDIX_hydrolase-like_dom_sf"/>
</dbReference>
<accession>A0A2D0AF15</accession>
<dbReference type="RefSeq" id="WP_088418010.1">
    <property type="nucleotide sequence ID" value="NZ_NJBA01000004.1"/>
</dbReference>
<dbReference type="Proteomes" id="UP000198145">
    <property type="component" value="Unassembled WGS sequence"/>
</dbReference>
<dbReference type="PROSITE" id="PS51462">
    <property type="entry name" value="NUDIX"/>
    <property type="match status" value="1"/>
</dbReference>
<name>A0A2D0AF15_PSENT</name>
<keyword evidence="2 4" id="KW-0378">Hydrolase</keyword>
<evidence type="ECO:0000313" key="4">
    <source>
        <dbReference type="EMBL" id="OWP50647.1"/>
    </source>
</evidence>
<reference evidence="4 5" key="1">
    <citation type="submission" date="2017-06" db="EMBL/GenBank/DDBJ databases">
        <title>Draft genome of Pseudomonas nitroreducens DF05.</title>
        <authorList>
            <person name="Iyer R."/>
        </authorList>
    </citation>
    <scope>NUCLEOTIDE SEQUENCE [LARGE SCALE GENOMIC DNA]</scope>
    <source>
        <strain evidence="4 5">DF05</strain>
    </source>
</reference>
<comment type="caution">
    <text evidence="4">The sequence shown here is derived from an EMBL/GenBank/DDBJ whole genome shotgun (WGS) entry which is preliminary data.</text>
</comment>